<dbReference type="Proteomes" id="UP001165082">
    <property type="component" value="Unassembled WGS sequence"/>
</dbReference>
<dbReference type="Pfam" id="PF00664">
    <property type="entry name" value="ABC_membrane"/>
    <property type="match status" value="1"/>
</dbReference>
<evidence type="ECO:0000256" key="2">
    <source>
        <dbReference type="ARBA" id="ARBA00022448"/>
    </source>
</evidence>
<evidence type="ECO:0000256" key="6">
    <source>
        <dbReference type="ARBA" id="ARBA00022989"/>
    </source>
</evidence>
<dbReference type="GO" id="GO:0016887">
    <property type="term" value="F:ATP hydrolysis activity"/>
    <property type="evidence" value="ECO:0007669"/>
    <property type="project" value="InterPro"/>
</dbReference>
<sequence>MKIFFIALLCDALTSILLTTDILPTVSSAISNTSTITSITHTPFLPGSTLADFPLIFLYKFTFVLLALALSACRFTRASNTSSSNTSSSSSSLNPPMIYSKSNLTKTEKEEESLEEPWLPYLKRYTSRPMFVFNQAGVLSLLYLSIKCLYRLLQGSDPETSEWPWWCALSSSVLFTTLELTYITSACELAKGRLRSSHPYLSRSEGSDVSLRDPLLGSDTAPSTANSSKESSPVAAGGKIGSGLGKEGPAERLSEVPEPDICAEAGDYKAGWTDLLKVCSPDLHLIIFAFLNLALAAVAQVYIPHFTGKILDALGADDGGTPEGDVWDVPGFSENVRLLAISAVACGFFSGARGSVFTVVGGRVNARLRLRLMNSLLAQDIGFFDITKTGDITSRLCSDTTLVGDQVTLNVNVFLRSFVQALGVLIFMFSISWELSLMAFVSVPAITVMSKWYGGYIRKLTKLTQKKLADANGISEAAIGSMPTVKAFGAEESELKEYGKFIDRYLVLNNKSAFAYLWYCSAITSLPQLVTALVLLYGGMLIQSGSITGGQLVSFLLYLTSLSDAFNMMGSIFSSLTQAVGAADKVFELMHRRPKTKVWSRGDGGEGGLTRLRGKNEGDYPSDCIGSVELSDVTMFYPARPKRRVLDSMDFTANPGEVVALVGPSGGGKSSVISLIQHLYEASSGTIRVDGNEVHELAPDFLTRNITVVSQEPTLYARSVMRNIMFGLEGGPHEPSLSSIQSACSLANAHDFISSLPEGYDTEVGERGVQLSGGQKQRIAIARALVRRPKILLLDEATSALDAESEALVQGAIDNMLGRGEGGKGGGG</sequence>
<organism evidence="12 13">
    <name type="scientific">Triparma retinervis</name>
    <dbReference type="NCBI Taxonomy" id="2557542"/>
    <lineage>
        <taxon>Eukaryota</taxon>
        <taxon>Sar</taxon>
        <taxon>Stramenopiles</taxon>
        <taxon>Ochrophyta</taxon>
        <taxon>Bolidophyceae</taxon>
        <taxon>Parmales</taxon>
        <taxon>Triparmaceae</taxon>
        <taxon>Triparma</taxon>
    </lineage>
</organism>
<feature type="transmembrane region" description="Helical" evidence="9">
    <location>
        <begin position="514"/>
        <end position="535"/>
    </location>
</feature>
<dbReference type="PROSITE" id="PS50893">
    <property type="entry name" value="ABC_TRANSPORTER_2"/>
    <property type="match status" value="1"/>
</dbReference>
<dbReference type="InterPro" id="IPR003593">
    <property type="entry name" value="AAA+_ATPase"/>
</dbReference>
<dbReference type="OrthoDB" id="6500128at2759"/>
<keyword evidence="3 9" id="KW-0812">Transmembrane</keyword>
<comment type="subcellular location">
    <subcellularLocation>
        <location evidence="1">Membrane</location>
        <topology evidence="1">Multi-pass membrane protein</topology>
    </subcellularLocation>
</comment>
<dbReference type="PANTHER" id="PTHR43394:SF19">
    <property type="entry name" value="ABC TRANSPORTER B FAMILY"/>
    <property type="match status" value="1"/>
</dbReference>
<dbReference type="SMART" id="SM00382">
    <property type="entry name" value="AAA"/>
    <property type="match status" value="1"/>
</dbReference>
<evidence type="ECO:0000256" key="8">
    <source>
        <dbReference type="SAM" id="MobiDB-lite"/>
    </source>
</evidence>
<dbReference type="PANTHER" id="PTHR43394">
    <property type="entry name" value="ATP-DEPENDENT PERMEASE MDL1, MITOCHONDRIAL"/>
    <property type="match status" value="1"/>
</dbReference>
<feature type="transmembrane region" description="Helical" evidence="9">
    <location>
        <begin position="283"/>
        <end position="303"/>
    </location>
</feature>
<evidence type="ECO:0000256" key="3">
    <source>
        <dbReference type="ARBA" id="ARBA00022692"/>
    </source>
</evidence>
<keyword evidence="2" id="KW-0813">Transport</keyword>
<keyword evidence="7 9" id="KW-0472">Membrane</keyword>
<dbReference type="Gene3D" id="1.20.1560.10">
    <property type="entry name" value="ABC transporter type 1, transmembrane domain"/>
    <property type="match status" value="1"/>
</dbReference>
<dbReference type="AlphaFoldDB" id="A0A9W7FGI2"/>
<reference evidence="12" key="1">
    <citation type="submission" date="2022-07" db="EMBL/GenBank/DDBJ databases">
        <title>Genome analysis of Parmales, a sister group of diatoms, reveals the evolutionary specialization of diatoms from phago-mixotrophs to photoautotrophs.</title>
        <authorList>
            <person name="Ban H."/>
            <person name="Sato S."/>
            <person name="Yoshikawa S."/>
            <person name="Kazumasa Y."/>
            <person name="Nakamura Y."/>
            <person name="Ichinomiya M."/>
            <person name="Saitoh K."/>
            <person name="Sato N."/>
            <person name="Blanc-Mathieu R."/>
            <person name="Endo H."/>
            <person name="Kuwata A."/>
            <person name="Ogata H."/>
        </authorList>
    </citation>
    <scope>NUCLEOTIDE SEQUENCE</scope>
</reference>
<dbReference type="InterPro" id="IPR017871">
    <property type="entry name" value="ABC_transporter-like_CS"/>
</dbReference>
<gene>
    <name evidence="12" type="ORF">TrRE_jg3084</name>
</gene>
<feature type="region of interest" description="Disordered" evidence="8">
    <location>
        <begin position="218"/>
        <end position="253"/>
    </location>
</feature>
<evidence type="ECO:0000259" key="10">
    <source>
        <dbReference type="PROSITE" id="PS50893"/>
    </source>
</evidence>
<dbReference type="Gene3D" id="3.40.50.300">
    <property type="entry name" value="P-loop containing nucleotide triphosphate hydrolases"/>
    <property type="match status" value="1"/>
</dbReference>
<dbReference type="GO" id="GO:0015421">
    <property type="term" value="F:ABC-type oligopeptide transporter activity"/>
    <property type="evidence" value="ECO:0007669"/>
    <property type="project" value="TreeGrafter"/>
</dbReference>
<keyword evidence="6 9" id="KW-1133">Transmembrane helix</keyword>
<feature type="compositionally biased region" description="Low complexity" evidence="8">
    <location>
        <begin position="79"/>
        <end position="92"/>
    </location>
</feature>
<feature type="transmembrane region" description="Helical" evidence="9">
    <location>
        <begin position="53"/>
        <end position="73"/>
    </location>
</feature>
<dbReference type="CDD" id="cd18572">
    <property type="entry name" value="ABC_6TM_TAP"/>
    <property type="match status" value="1"/>
</dbReference>
<feature type="compositionally biased region" description="Polar residues" evidence="8">
    <location>
        <begin position="220"/>
        <end position="231"/>
    </location>
</feature>
<feature type="non-terminal residue" evidence="12">
    <location>
        <position position="1"/>
    </location>
</feature>
<feature type="domain" description="ABC transmembrane type-1" evidence="11">
    <location>
        <begin position="293"/>
        <end position="578"/>
    </location>
</feature>
<dbReference type="InterPro" id="IPR039421">
    <property type="entry name" value="Type_1_exporter"/>
</dbReference>
<name>A0A9W7FGI2_9STRA</name>
<feature type="transmembrane region" description="Helical" evidence="9">
    <location>
        <begin position="131"/>
        <end position="153"/>
    </location>
</feature>
<dbReference type="PROSITE" id="PS50929">
    <property type="entry name" value="ABC_TM1F"/>
    <property type="match status" value="1"/>
</dbReference>
<dbReference type="FunFam" id="1.20.1560.10:FF:000215">
    <property type="entry name" value="ABC transporter B family member 4"/>
    <property type="match status" value="1"/>
</dbReference>
<evidence type="ECO:0000313" key="13">
    <source>
        <dbReference type="Proteomes" id="UP001165082"/>
    </source>
</evidence>
<accession>A0A9W7FGI2</accession>
<keyword evidence="13" id="KW-1185">Reference proteome</keyword>
<dbReference type="EMBL" id="BRXZ01000436">
    <property type="protein sequence ID" value="GMI11651.1"/>
    <property type="molecule type" value="Genomic_DNA"/>
</dbReference>
<dbReference type="Pfam" id="PF00005">
    <property type="entry name" value="ABC_tran"/>
    <property type="match status" value="1"/>
</dbReference>
<feature type="transmembrane region" description="Helical" evidence="9">
    <location>
        <begin position="165"/>
        <end position="185"/>
    </location>
</feature>
<feature type="transmembrane region" description="Helical" evidence="9">
    <location>
        <begin position="437"/>
        <end position="457"/>
    </location>
</feature>
<evidence type="ECO:0000313" key="12">
    <source>
        <dbReference type="EMBL" id="GMI11651.1"/>
    </source>
</evidence>
<protein>
    <submittedName>
        <fullName evidence="12">Uncharacterized protein</fullName>
    </submittedName>
</protein>
<keyword evidence="4" id="KW-0547">Nucleotide-binding</keyword>
<dbReference type="GO" id="GO:0016020">
    <property type="term" value="C:membrane"/>
    <property type="evidence" value="ECO:0007669"/>
    <property type="project" value="UniProtKB-SubCell"/>
</dbReference>
<evidence type="ECO:0000259" key="11">
    <source>
        <dbReference type="PROSITE" id="PS50929"/>
    </source>
</evidence>
<evidence type="ECO:0000256" key="7">
    <source>
        <dbReference type="ARBA" id="ARBA00023136"/>
    </source>
</evidence>
<keyword evidence="5" id="KW-0067">ATP-binding</keyword>
<dbReference type="GO" id="GO:0005524">
    <property type="term" value="F:ATP binding"/>
    <property type="evidence" value="ECO:0007669"/>
    <property type="project" value="UniProtKB-KW"/>
</dbReference>
<dbReference type="SUPFAM" id="SSF90123">
    <property type="entry name" value="ABC transporter transmembrane region"/>
    <property type="match status" value="1"/>
</dbReference>
<feature type="transmembrane region" description="Helical" evidence="9">
    <location>
        <begin position="338"/>
        <end position="361"/>
    </location>
</feature>
<evidence type="ECO:0000256" key="4">
    <source>
        <dbReference type="ARBA" id="ARBA00022741"/>
    </source>
</evidence>
<feature type="transmembrane region" description="Helical" evidence="9">
    <location>
        <begin position="413"/>
        <end position="431"/>
    </location>
</feature>
<evidence type="ECO:0000256" key="9">
    <source>
        <dbReference type="SAM" id="Phobius"/>
    </source>
</evidence>
<dbReference type="InterPro" id="IPR036640">
    <property type="entry name" value="ABC1_TM_sf"/>
</dbReference>
<dbReference type="SUPFAM" id="SSF52540">
    <property type="entry name" value="P-loop containing nucleoside triphosphate hydrolases"/>
    <property type="match status" value="1"/>
</dbReference>
<feature type="domain" description="ABC transporter" evidence="10">
    <location>
        <begin position="628"/>
        <end position="825"/>
    </location>
</feature>
<dbReference type="PROSITE" id="PS00211">
    <property type="entry name" value="ABC_TRANSPORTER_1"/>
    <property type="match status" value="1"/>
</dbReference>
<evidence type="ECO:0000256" key="1">
    <source>
        <dbReference type="ARBA" id="ARBA00004141"/>
    </source>
</evidence>
<feature type="region of interest" description="Disordered" evidence="8">
    <location>
        <begin position="79"/>
        <end position="99"/>
    </location>
</feature>
<dbReference type="InterPro" id="IPR003439">
    <property type="entry name" value="ABC_transporter-like_ATP-bd"/>
</dbReference>
<comment type="caution">
    <text evidence="12">The sequence shown here is derived from an EMBL/GenBank/DDBJ whole genome shotgun (WGS) entry which is preliminary data.</text>
</comment>
<evidence type="ECO:0000256" key="5">
    <source>
        <dbReference type="ARBA" id="ARBA00022840"/>
    </source>
</evidence>
<proteinExistence type="predicted"/>
<dbReference type="InterPro" id="IPR027417">
    <property type="entry name" value="P-loop_NTPase"/>
</dbReference>
<dbReference type="InterPro" id="IPR011527">
    <property type="entry name" value="ABC1_TM_dom"/>
</dbReference>